<proteinExistence type="predicted"/>
<comment type="caution">
    <text evidence="2">The sequence shown here is derived from an EMBL/GenBank/DDBJ whole genome shotgun (WGS) entry which is preliminary data.</text>
</comment>
<organism evidence="2 3">
    <name type="scientific">Alteromonas aquimaris</name>
    <dbReference type="NCBI Taxonomy" id="2998417"/>
    <lineage>
        <taxon>Bacteria</taxon>
        <taxon>Pseudomonadati</taxon>
        <taxon>Pseudomonadota</taxon>
        <taxon>Gammaproteobacteria</taxon>
        <taxon>Alteromonadales</taxon>
        <taxon>Alteromonadaceae</taxon>
        <taxon>Alteromonas/Salinimonas group</taxon>
        <taxon>Alteromonas</taxon>
    </lineage>
</organism>
<feature type="signal peptide" evidence="1">
    <location>
        <begin position="1"/>
        <end position="18"/>
    </location>
</feature>
<dbReference type="InterPro" id="IPR021370">
    <property type="entry name" value="DUF2987"/>
</dbReference>
<dbReference type="Pfam" id="PF11205">
    <property type="entry name" value="DUF2987"/>
    <property type="match status" value="1"/>
</dbReference>
<keyword evidence="1" id="KW-0732">Signal</keyword>
<evidence type="ECO:0000313" key="3">
    <source>
        <dbReference type="Proteomes" id="UP001142810"/>
    </source>
</evidence>
<reference evidence="2" key="1">
    <citation type="submission" date="2022-11" db="EMBL/GenBank/DDBJ databases">
        <title>Alteromonas sp. nov., isolated from sea water of the Qingdao.</title>
        <authorList>
            <person name="Wang Q."/>
        </authorList>
    </citation>
    <scope>NUCLEOTIDE SEQUENCE</scope>
    <source>
        <strain evidence="2">ASW11-7</strain>
    </source>
</reference>
<dbReference type="Proteomes" id="UP001142810">
    <property type="component" value="Unassembled WGS sequence"/>
</dbReference>
<dbReference type="EMBL" id="JAPFRD010000010">
    <property type="protein sequence ID" value="MCW8108391.1"/>
    <property type="molecule type" value="Genomic_DNA"/>
</dbReference>
<keyword evidence="3" id="KW-1185">Reference proteome</keyword>
<evidence type="ECO:0000313" key="2">
    <source>
        <dbReference type="EMBL" id="MCW8108391.1"/>
    </source>
</evidence>
<feature type="chain" id="PRO_5046232399" evidence="1">
    <location>
        <begin position="19"/>
        <end position="211"/>
    </location>
</feature>
<sequence>MKAGLFCLLTCLSFPALAETLQVEYSRFYSHIRKLNSDDTNALQFAFGFLRVGERRLCNITDAKIVTPKQVMPLVVTAENRFTVQSEKALKLADAVVEISLKEPANVCDMSVQLETKPEYLKQRYTHADLDMLLDQYTAFFNEMGSFLSFMMPSVQGLTIQFADSTLDHVLTDELYIQNGMLQLNKEWIEKGQGLTLPHTPLRITAIASKS</sequence>
<protein>
    <submittedName>
        <fullName evidence="2">DUF2987 domain-containing protein</fullName>
    </submittedName>
</protein>
<gene>
    <name evidence="2" type="ORF">OPS25_07785</name>
</gene>
<name>A0ABT3P8H6_9ALTE</name>
<evidence type="ECO:0000256" key="1">
    <source>
        <dbReference type="SAM" id="SignalP"/>
    </source>
</evidence>
<dbReference type="RefSeq" id="WP_265617113.1">
    <property type="nucleotide sequence ID" value="NZ_JAPFRD010000010.1"/>
</dbReference>
<accession>A0ABT3P8H6</accession>